<gene>
    <name evidence="8" type="ORF">JM946_15660</name>
</gene>
<feature type="transmembrane region" description="Helical" evidence="7">
    <location>
        <begin position="219"/>
        <end position="240"/>
    </location>
</feature>
<dbReference type="CDD" id="cd06853">
    <property type="entry name" value="GT_WecA_like"/>
    <property type="match status" value="1"/>
</dbReference>
<evidence type="ECO:0000256" key="1">
    <source>
        <dbReference type="ARBA" id="ARBA00004651"/>
    </source>
</evidence>
<feature type="transmembrane region" description="Helical" evidence="7">
    <location>
        <begin position="165"/>
        <end position="182"/>
    </location>
</feature>
<comment type="caution">
    <text evidence="8">The sequence shown here is derived from an EMBL/GenBank/DDBJ whole genome shotgun (WGS) entry which is preliminary data.</text>
</comment>
<evidence type="ECO:0000313" key="9">
    <source>
        <dbReference type="Proteomes" id="UP000661077"/>
    </source>
</evidence>
<dbReference type="Proteomes" id="UP000661077">
    <property type="component" value="Unassembled WGS sequence"/>
</dbReference>
<proteinExistence type="predicted"/>
<name>A0ABS1WYY2_9GAMM</name>
<evidence type="ECO:0000256" key="5">
    <source>
        <dbReference type="ARBA" id="ARBA00022989"/>
    </source>
</evidence>
<accession>A0ABS1WYY2</accession>
<feature type="transmembrane region" description="Helical" evidence="7">
    <location>
        <begin position="302"/>
        <end position="324"/>
    </location>
</feature>
<feature type="transmembrane region" description="Helical" evidence="7">
    <location>
        <begin position="27"/>
        <end position="47"/>
    </location>
</feature>
<dbReference type="Pfam" id="PF00953">
    <property type="entry name" value="Glycos_transf_4"/>
    <property type="match status" value="1"/>
</dbReference>
<evidence type="ECO:0000256" key="6">
    <source>
        <dbReference type="ARBA" id="ARBA00023136"/>
    </source>
</evidence>
<dbReference type="PANTHER" id="PTHR22926">
    <property type="entry name" value="PHOSPHO-N-ACETYLMURAMOYL-PENTAPEPTIDE-TRANSFERASE"/>
    <property type="match status" value="1"/>
</dbReference>
<feature type="transmembrane region" description="Helical" evidence="7">
    <location>
        <begin position="113"/>
        <end position="133"/>
    </location>
</feature>
<keyword evidence="4 7" id="KW-0812">Transmembrane</keyword>
<dbReference type="GO" id="GO:0016740">
    <property type="term" value="F:transferase activity"/>
    <property type="evidence" value="ECO:0007669"/>
    <property type="project" value="UniProtKB-KW"/>
</dbReference>
<organism evidence="8 9">
    <name type="scientific">Steroidobacter gossypii</name>
    <dbReference type="NCBI Taxonomy" id="2805490"/>
    <lineage>
        <taxon>Bacteria</taxon>
        <taxon>Pseudomonadati</taxon>
        <taxon>Pseudomonadota</taxon>
        <taxon>Gammaproteobacteria</taxon>
        <taxon>Steroidobacterales</taxon>
        <taxon>Steroidobacteraceae</taxon>
        <taxon>Steroidobacter</taxon>
    </lineage>
</organism>
<keyword evidence="3 8" id="KW-0808">Transferase</keyword>
<comment type="subcellular location">
    <subcellularLocation>
        <location evidence="1">Cell membrane</location>
        <topology evidence="1">Multi-pass membrane protein</topology>
    </subcellularLocation>
</comment>
<evidence type="ECO:0000256" key="4">
    <source>
        <dbReference type="ARBA" id="ARBA00022692"/>
    </source>
</evidence>
<dbReference type="RefSeq" id="WP_203168283.1">
    <property type="nucleotide sequence ID" value="NZ_JAEVLS010000003.1"/>
</dbReference>
<feature type="transmembrane region" description="Helical" evidence="7">
    <location>
        <begin position="81"/>
        <end position="107"/>
    </location>
</feature>
<feature type="transmembrane region" description="Helical" evidence="7">
    <location>
        <begin position="194"/>
        <end position="213"/>
    </location>
</feature>
<evidence type="ECO:0000313" key="8">
    <source>
        <dbReference type="EMBL" id="MBM0106171.1"/>
    </source>
</evidence>
<reference evidence="8 9" key="1">
    <citation type="journal article" date="2021" name="Int. J. Syst. Evol. Microbiol.">
        <title>Steroidobacter gossypii sp. nov., isolated from soil of cotton cropping field.</title>
        <authorList>
            <person name="Huang R."/>
            <person name="Yang S."/>
            <person name="Zhen C."/>
            <person name="Liu W."/>
        </authorList>
    </citation>
    <scope>NUCLEOTIDE SEQUENCE [LARGE SCALE GENOMIC DNA]</scope>
    <source>
        <strain evidence="8 9">S1-65</strain>
    </source>
</reference>
<dbReference type="EMBL" id="JAEVLS010000003">
    <property type="protein sequence ID" value="MBM0106171.1"/>
    <property type="molecule type" value="Genomic_DNA"/>
</dbReference>
<keyword evidence="9" id="KW-1185">Reference proteome</keyword>
<dbReference type="InterPro" id="IPR000715">
    <property type="entry name" value="Glycosyl_transferase_4"/>
</dbReference>
<keyword evidence="6 7" id="KW-0472">Membrane</keyword>
<keyword evidence="5 7" id="KW-1133">Transmembrane helix</keyword>
<evidence type="ECO:0000256" key="3">
    <source>
        <dbReference type="ARBA" id="ARBA00022679"/>
    </source>
</evidence>
<evidence type="ECO:0000256" key="7">
    <source>
        <dbReference type="SAM" id="Phobius"/>
    </source>
</evidence>
<keyword evidence="2" id="KW-1003">Cell membrane</keyword>
<feature type="transmembrane region" description="Helical" evidence="7">
    <location>
        <begin position="275"/>
        <end position="296"/>
    </location>
</feature>
<evidence type="ECO:0000256" key="2">
    <source>
        <dbReference type="ARBA" id="ARBA00022475"/>
    </source>
</evidence>
<feature type="transmembrane region" description="Helical" evidence="7">
    <location>
        <begin position="53"/>
        <end position="69"/>
    </location>
</feature>
<dbReference type="PANTHER" id="PTHR22926:SF3">
    <property type="entry name" value="UNDECAPRENYL-PHOSPHATE ALPHA-N-ACETYLGLUCOSAMINYL 1-PHOSPHATE TRANSFERASE"/>
    <property type="match status" value="1"/>
</dbReference>
<protein>
    <submittedName>
        <fullName evidence="8">Undecaprenyl/decaprenyl-phosphate alpha-N-acetylglucosaminyl 1-phosphate transferase</fullName>
    </submittedName>
</protein>
<sequence>MFALRPFARSVGLIDRPGGRKMHIGDIPVIGGLAMFAGFLISSIYSYQALPDYPYLIAGLAVLVLIGVLDDRFDLPAPVRFIGQTCAALLMVGGANVVATHIGPVFFGQVVQLGWFSDLFTITIVLTAINAFNMFDGSDGVAGAQALMGLVFMGFACVMAGQMGFIPLIVSMIGCLIGFLIFNWPSKRTKSVRAFMGDAGSTMLGFLLAWLAIDLSQGPQPVFTPVVVLWIFALPIFDLFSSMLRRMMNGLSPFHGDSDHLHHVLRRHGLSSRKVAQTVLLGAAISAAIGVGGYRLGIPDGALLLAWLSMLVIYHVVFGSSLVLGRRHPTPSANEGLAASAIMSLWRQRRR</sequence>